<evidence type="ECO:0000313" key="1">
    <source>
        <dbReference type="EMBL" id="KZA15290.1"/>
    </source>
</evidence>
<dbReference type="EMBL" id="LRDT01000032">
    <property type="protein sequence ID" value="KZA15290.1"/>
    <property type="molecule type" value="Genomic_DNA"/>
</dbReference>
<sequence>MADVILNVEGTPLSGLATLVNWFSAAITWAGGLDPNSYPHDSLAGAHSLSTQGSAQFNSQFPMGVPTTSCGEGAYQEKGIYMYSFSGNKALTNPLDPFDIALTGSSLVVDPFGDNDGLVSRCSAKFGKTIRDDYNWNHLDEVNQVMGIRSIFAADPVSVYRQHANRLKLQGL</sequence>
<reference evidence="1 2" key="1">
    <citation type="submission" date="2016-01" db="EMBL/GenBank/DDBJ databases">
        <title>Draft sequences of Acinetobacter baumannii isolates from wounded military personnel.</title>
        <authorList>
            <person name="Arivett B.A."/>
            <person name="Fiester S.E."/>
            <person name="Ream D.C."/>
            <person name="Actis L.A."/>
        </authorList>
    </citation>
    <scope>NUCLEOTIDE SEQUENCE [LARGE SCALE GENOMIC DNA]</scope>
    <source>
        <strain evidence="1 2">AB2828</strain>
    </source>
</reference>
<comment type="caution">
    <text evidence="1">The sequence shown here is derived from an EMBL/GenBank/DDBJ whole genome shotgun (WGS) entry which is preliminary data.</text>
</comment>
<dbReference type="GO" id="GO:0004806">
    <property type="term" value="F:triacylglycerol lipase activity"/>
    <property type="evidence" value="ECO:0007669"/>
    <property type="project" value="UniProtKB-EC"/>
</dbReference>
<dbReference type="Gene3D" id="3.40.50.1820">
    <property type="entry name" value="alpha/beta hydrolase"/>
    <property type="match status" value="1"/>
</dbReference>
<organism evidence="1 2">
    <name type="scientific">Acinetobacter baumannii</name>
    <dbReference type="NCBI Taxonomy" id="470"/>
    <lineage>
        <taxon>Bacteria</taxon>
        <taxon>Pseudomonadati</taxon>
        <taxon>Pseudomonadota</taxon>
        <taxon>Gammaproteobacteria</taxon>
        <taxon>Moraxellales</taxon>
        <taxon>Moraxellaceae</taxon>
        <taxon>Acinetobacter</taxon>
        <taxon>Acinetobacter calcoaceticus/baumannii complex</taxon>
    </lineage>
</organism>
<dbReference type="EC" id="3.1.1.3" evidence="1"/>
<proteinExistence type="predicted"/>
<dbReference type="SUPFAM" id="SSF53474">
    <property type="entry name" value="alpha/beta-Hydrolases"/>
    <property type="match status" value="1"/>
</dbReference>
<accession>A0AAJ0QW80</accession>
<gene>
    <name evidence="1" type="primary">lip</name>
    <name evidence="1" type="ORF">LV35_02665</name>
</gene>
<keyword evidence="1" id="KW-0378">Hydrolase</keyword>
<evidence type="ECO:0000313" key="2">
    <source>
        <dbReference type="Proteomes" id="UP000076296"/>
    </source>
</evidence>
<dbReference type="InterPro" id="IPR029058">
    <property type="entry name" value="AB_hydrolase_fold"/>
</dbReference>
<protein>
    <submittedName>
        <fullName evidence="1">Lactonizing lipase</fullName>
        <ecNumber evidence="1">3.1.1.3</ecNumber>
    </submittedName>
</protein>
<name>A0AAJ0QW80_ACIBA</name>
<dbReference type="Proteomes" id="UP000076296">
    <property type="component" value="Unassembled WGS sequence"/>
</dbReference>
<dbReference type="AlphaFoldDB" id="A0AAJ0QW80"/>